<comment type="subunit">
    <text evidence="12">Homodimer.</text>
</comment>
<dbReference type="InterPro" id="IPR002139">
    <property type="entry name" value="Ribo/fructo_kinase"/>
</dbReference>
<feature type="binding site" evidence="12">
    <location>
        <position position="282"/>
    </location>
    <ligand>
        <name>ATP</name>
        <dbReference type="ChEBI" id="CHEBI:30616"/>
    </ligand>
</feature>
<evidence type="ECO:0000313" key="15">
    <source>
        <dbReference type="Proteomes" id="UP001139103"/>
    </source>
</evidence>
<dbReference type="PANTHER" id="PTHR10584">
    <property type="entry name" value="SUGAR KINASE"/>
    <property type="match status" value="1"/>
</dbReference>
<organism evidence="14 15">
    <name type="scientific">Blastopirellula sediminis</name>
    <dbReference type="NCBI Taxonomy" id="2894196"/>
    <lineage>
        <taxon>Bacteria</taxon>
        <taxon>Pseudomonadati</taxon>
        <taxon>Planctomycetota</taxon>
        <taxon>Planctomycetia</taxon>
        <taxon>Pirellulales</taxon>
        <taxon>Pirellulaceae</taxon>
        <taxon>Blastopirellula</taxon>
    </lineage>
</organism>
<comment type="caution">
    <text evidence="12">Lacks conserved residue(s) required for the propagation of feature annotation.</text>
</comment>
<name>A0A9X1MK13_9BACT</name>
<dbReference type="InterPro" id="IPR011611">
    <property type="entry name" value="PfkB_dom"/>
</dbReference>
<keyword evidence="9 12" id="KW-0460">Magnesium</keyword>
<dbReference type="PROSITE" id="PS00584">
    <property type="entry name" value="PFKB_KINASES_2"/>
    <property type="match status" value="1"/>
</dbReference>
<dbReference type="PRINTS" id="PR00990">
    <property type="entry name" value="RIBOKINASE"/>
</dbReference>
<keyword evidence="7 12" id="KW-0418">Kinase</keyword>
<dbReference type="GO" id="GO:0005524">
    <property type="term" value="F:ATP binding"/>
    <property type="evidence" value="ECO:0007669"/>
    <property type="project" value="UniProtKB-UniRule"/>
</dbReference>
<keyword evidence="10 12" id="KW-0630">Potassium</keyword>
<keyword evidence="15" id="KW-1185">Reference proteome</keyword>
<dbReference type="GO" id="GO:0005829">
    <property type="term" value="C:cytosol"/>
    <property type="evidence" value="ECO:0007669"/>
    <property type="project" value="TreeGrafter"/>
</dbReference>
<feature type="binding site" evidence="12">
    <location>
        <begin position="257"/>
        <end position="258"/>
    </location>
    <ligand>
        <name>ATP</name>
        <dbReference type="ChEBI" id="CHEBI:30616"/>
    </ligand>
</feature>
<evidence type="ECO:0000259" key="13">
    <source>
        <dbReference type="Pfam" id="PF00294"/>
    </source>
</evidence>
<keyword evidence="12" id="KW-0963">Cytoplasm</keyword>
<evidence type="ECO:0000256" key="4">
    <source>
        <dbReference type="ARBA" id="ARBA00022679"/>
    </source>
</evidence>
<dbReference type="GO" id="GO:0004747">
    <property type="term" value="F:ribokinase activity"/>
    <property type="evidence" value="ECO:0007669"/>
    <property type="project" value="UniProtKB-UniRule"/>
</dbReference>
<dbReference type="CDD" id="cd01174">
    <property type="entry name" value="ribokinase"/>
    <property type="match status" value="1"/>
</dbReference>
<comment type="pathway">
    <text evidence="12">Carbohydrate metabolism; D-ribose degradation; D-ribose 5-phosphate from beta-D-ribopyranose: step 2/2.</text>
</comment>
<comment type="subcellular location">
    <subcellularLocation>
        <location evidence="12">Cytoplasm</location>
    </subcellularLocation>
</comment>
<dbReference type="EMBL" id="JAJKFT010000004">
    <property type="protein sequence ID" value="MCC9628578.1"/>
    <property type="molecule type" value="Genomic_DNA"/>
</dbReference>
<dbReference type="RefSeq" id="WP_230217971.1">
    <property type="nucleotide sequence ID" value="NZ_JAJKFT010000004.1"/>
</dbReference>
<feature type="binding site" evidence="12">
    <location>
        <begin position="226"/>
        <end position="231"/>
    </location>
    <ligand>
        <name>ATP</name>
        <dbReference type="ChEBI" id="CHEBI:30616"/>
    </ligand>
</feature>
<keyword evidence="8 12" id="KW-0067">ATP-binding</keyword>
<comment type="caution">
    <text evidence="14">The sequence shown here is derived from an EMBL/GenBank/DDBJ whole genome shotgun (WGS) entry which is preliminary data.</text>
</comment>
<feature type="domain" description="Carbohydrate kinase PfkB" evidence="13">
    <location>
        <begin position="9"/>
        <end position="297"/>
    </location>
</feature>
<reference evidence="14" key="1">
    <citation type="submission" date="2021-11" db="EMBL/GenBank/DDBJ databases">
        <title>Genome sequence.</title>
        <authorList>
            <person name="Sun Q."/>
        </authorList>
    </citation>
    <scope>NUCLEOTIDE SEQUENCE</scope>
    <source>
        <strain evidence="14">JC732</strain>
    </source>
</reference>
<dbReference type="NCBIfam" id="TIGR02152">
    <property type="entry name" value="D_ribokin_bact"/>
    <property type="match status" value="1"/>
</dbReference>
<keyword evidence="6 12" id="KW-0547">Nucleotide-binding</keyword>
<dbReference type="InterPro" id="IPR029056">
    <property type="entry name" value="Ribokinase-like"/>
</dbReference>
<evidence type="ECO:0000256" key="11">
    <source>
        <dbReference type="ARBA" id="ARBA00023277"/>
    </source>
</evidence>
<evidence type="ECO:0000256" key="5">
    <source>
        <dbReference type="ARBA" id="ARBA00022723"/>
    </source>
</evidence>
<feature type="binding site" evidence="12">
    <location>
        <position position="254"/>
    </location>
    <ligand>
        <name>K(+)</name>
        <dbReference type="ChEBI" id="CHEBI:29103"/>
    </ligand>
</feature>
<comment type="similarity">
    <text evidence="1">Belongs to the carbohydrate kinase pfkB family.</text>
</comment>
<dbReference type="Proteomes" id="UP001139103">
    <property type="component" value="Unassembled WGS sequence"/>
</dbReference>
<dbReference type="InterPro" id="IPR002173">
    <property type="entry name" value="Carboh/pur_kinase_PfkB_CS"/>
</dbReference>
<keyword evidence="4 12" id="KW-0808">Transferase</keyword>
<comment type="catalytic activity">
    <reaction evidence="12">
        <text>D-ribose + ATP = D-ribose 5-phosphate + ADP + H(+)</text>
        <dbReference type="Rhea" id="RHEA:13697"/>
        <dbReference type="ChEBI" id="CHEBI:15378"/>
        <dbReference type="ChEBI" id="CHEBI:30616"/>
        <dbReference type="ChEBI" id="CHEBI:47013"/>
        <dbReference type="ChEBI" id="CHEBI:78346"/>
        <dbReference type="ChEBI" id="CHEBI:456216"/>
        <dbReference type="EC" id="2.7.1.15"/>
    </reaction>
</comment>
<feature type="binding site" evidence="12">
    <location>
        <position position="252"/>
    </location>
    <ligand>
        <name>K(+)</name>
        <dbReference type="ChEBI" id="CHEBI:29103"/>
    </ligand>
</feature>
<comment type="cofactor">
    <cofactor evidence="12">
        <name>Mg(2+)</name>
        <dbReference type="ChEBI" id="CHEBI:18420"/>
    </cofactor>
    <text evidence="12">Requires a divalent cation, most likely magnesium in vivo, as an electrophilic catalyst to aid phosphoryl group transfer. It is the chelate of the metal and the nucleotide that is the actual substrate.</text>
</comment>
<proteinExistence type="inferred from homology"/>
<dbReference type="PANTHER" id="PTHR10584:SF166">
    <property type="entry name" value="RIBOKINASE"/>
    <property type="match status" value="1"/>
</dbReference>
<feature type="active site" description="Proton acceptor" evidence="12">
    <location>
        <position position="258"/>
    </location>
</feature>
<feature type="binding site" evidence="12">
    <location>
        <position position="291"/>
    </location>
    <ligand>
        <name>K(+)</name>
        <dbReference type="ChEBI" id="CHEBI:29103"/>
    </ligand>
</feature>
<feature type="binding site" evidence="12">
    <location>
        <position position="297"/>
    </location>
    <ligand>
        <name>K(+)</name>
        <dbReference type="ChEBI" id="CHEBI:29103"/>
    </ligand>
</feature>
<evidence type="ECO:0000256" key="6">
    <source>
        <dbReference type="ARBA" id="ARBA00022741"/>
    </source>
</evidence>
<protein>
    <recommendedName>
        <fullName evidence="3 12">Ribokinase</fullName>
        <shortName evidence="12">RK</shortName>
        <ecNumber evidence="2 12">2.7.1.15</ecNumber>
    </recommendedName>
</protein>
<feature type="binding site" evidence="12">
    <location>
        <position position="258"/>
    </location>
    <ligand>
        <name>substrate</name>
    </ligand>
</feature>
<accession>A0A9X1MK13</accession>
<evidence type="ECO:0000256" key="10">
    <source>
        <dbReference type="ARBA" id="ARBA00022958"/>
    </source>
</evidence>
<sequence>MRDTLAPPRVVVVGSINMDLVVRCAHFPQPGETIAARSLQEVSGGKGANQAVSAACAGGNVSMIGRVGDDAFGGRLIQGLKNFGVNCDSVQPTANCESGLALISVEDSGQNAIMIVAGANGRLSADDIETFRQLIQTSDAVLLQLETPLATVLRVIEIARECETRVILDPAPAPTVCPDELLQVDLICPNEQEAAQLSGLPVESLEQIELAARSLYQRGARHVVITLGAQGAYLYDDQGGRLIPAFATTVVDTTAAGDAFVGALAIRWIETDDLEEAIRFGNAAGSIAATRLGAQPSMGSRTEIEQLWKSLT</sequence>
<evidence type="ECO:0000256" key="1">
    <source>
        <dbReference type="ARBA" id="ARBA00005380"/>
    </source>
</evidence>
<evidence type="ECO:0000256" key="2">
    <source>
        <dbReference type="ARBA" id="ARBA00012035"/>
    </source>
</evidence>
<feature type="binding site" evidence="12">
    <location>
        <begin position="17"/>
        <end position="19"/>
    </location>
    <ligand>
        <name>substrate</name>
    </ligand>
</feature>
<dbReference type="Pfam" id="PF00294">
    <property type="entry name" value="PfkB"/>
    <property type="match status" value="1"/>
</dbReference>
<dbReference type="SUPFAM" id="SSF53613">
    <property type="entry name" value="Ribokinase-like"/>
    <property type="match status" value="1"/>
</dbReference>
<keyword evidence="11 12" id="KW-0119">Carbohydrate metabolism</keyword>
<feature type="binding site" evidence="12">
    <location>
        <position position="288"/>
    </location>
    <ligand>
        <name>K(+)</name>
        <dbReference type="ChEBI" id="CHEBI:29103"/>
    </ligand>
</feature>
<dbReference type="Gene3D" id="3.40.1190.20">
    <property type="match status" value="1"/>
</dbReference>
<evidence type="ECO:0000313" key="14">
    <source>
        <dbReference type="EMBL" id="MCC9628578.1"/>
    </source>
</evidence>
<comment type="function">
    <text evidence="12">Catalyzes the phosphorylation of ribose at O-5 in a reaction requiring ATP and magnesium. The resulting D-ribose-5-phosphate can then be used either for sythesis of nucleotides, histidine, and tryptophan, or as a component of the pentose phosphate pathway.</text>
</comment>
<evidence type="ECO:0000256" key="9">
    <source>
        <dbReference type="ARBA" id="ARBA00022842"/>
    </source>
</evidence>
<dbReference type="EC" id="2.7.1.15" evidence="2 12"/>
<feature type="binding site" evidence="12">
    <location>
        <begin position="45"/>
        <end position="49"/>
    </location>
    <ligand>
        <name>substrate</name>
    </ligand>
</feature>
<feature type="binding site" evidence="12">
    <location>
        <position position="190"/>
    </location>
    <ligand>
        <name>ATP</name>
        <dbReference type="ChEBI" id="CHEBI:30616"/>
    </ligand>
</feature>
<dbReference type="InterPro" id="IPR011877">
    <property type="entry name" value="Ribokinase"/>
</dbReference>
<gene>
    <name evidence="12 14" type="primary">rbsK</name>
    <name evidence="14" type="ORF">LOC68_09230</name>
</gene>
<feature type="binding site" evidence="12">
    <location>
        <position position="146"/>
    </location>
    <ligand>
        <name>substrate</name>
    </ligand>
</feature>
<evidence type="ECO:0000256" key="8">
    <source>
        <dbReference type="ARBA" id="ARBA00022840"/>
    </source>
</evidence>
<dbReference type="GO" id="GO:0019303">
    <property type="term" value="P:D-ribose catabolic process"/>
    <property type="evidence" value="ECO:0007669"/>
    <property type="project" value="UniProtKB-UniRule"/>
</dbReference>
<evidence type="ECO:0000256" key="3">
    <source>
        <dbReference type="ARBA" id="ARBA00016943"/>
    </source>
</evidence>
<keyword evidence="5 12" id="KW-0479">Metal-binding</keyword>
<evidence type="ECO:0000256" key="12">
    <source>
        <dbReference type="HAMAP-Rule" id="MF_01987"/>
    </source>
</evidence>
<dbReference type="GO" id="GO:0046872">
    <property type="term" value="F:metal ion binding"/>
    <property type="evidence" value="ECO:0007669"/>
    <property type="project" value="UniProtKB-KW"/>
</dbReference>
<dbReference type="HAMAP" id="MF_01987">
    <property type="entry name" value="Ribokinase"/>
    <property type="match status" value="1"/>
</dbReference>
<dbReference type="AlphaFoldDB" id="A0A9X1MK13"/>
<evidence type="ECO:0000256" key="7">
    <source>
        <dbReference type="ARBA" id="ARBA00022777"/>
    </source>
</evidence>
<comment type="activity regulation">
    <text evidence="12">Activated by a monovalent cation that binds near, but not in, the active site. The most likely occupant of the site in vivo is potassium. Ion binding induces a conformational change that may alter substrate affinity.</text>
</comment>
<feature type="binding site" evidence="12">
    <location>
        <position position="293"/>
    </location>
    <ligand>
        <name>K(+)</name>
        <dbReference type="ChEBI" id="CHEBI:29103"/>
    </ligand>
</feature>
<comment type="similarity">
    <text evidence="12">Belongs to the carbohydrate kinase PfkB family. Ribokinase subfamily.</text>
</comment>